<dbReference type="PANTHER" id="PTHR15722">
    <property type="entry name" value="IFT140/172-RELATED"/>
    <property type="match status" value="1"/>
</dbReference>
<dbReference type="AlphaFoldDB" id="A0A1D3D641"/>
<protein>
    <submittedName>
        <fullName evidence="7">Tetratricopeptide repeat-containing protein</fullName>
    </submittedName>
</protein>
<keyword evidence="4" id="KW-0969">Cilium</keyword>
<evidence type="ECO:0000256" key="2">
    <source>
        <dbReference type="ARBA" id="ARBA00022574"/>
    </source>
</evidence>
<dbReference type="GO" id="GO:0030991">
    <property type="term" value="C:intraciliary transport particle A"/>
    <property type="evidence" value="ECO:0007669"/>
    <property type="project" value="TreeGrafter"/>
</dbReference>
<organism evidence="7 8">
    <name type="scientific">Cyclospora cayetanensis</name>
    <dbReference type="NCBI Taxonomy" id="88456"/>
    <lineage>
        <taxon>Eukaryota</taxon>
        <taxon>Sar</taxon>
        <taxon>Alveolata</taxon>
        <taxon>Apicomplexa</taxon>
        <taxon>Conoidasida</taxon>
        <taxon>Coccidia</taxon>
        <taxon>Eucoccidiorida</taxon>
        <taxon>Eimeriorina</taxon>
        <taxon>Eimeriidae</taxon>
        <taxon>Cyclospora</taxon>
    </lineage>
</organism>
<proteinExistence type="predicted"/>
<dbReference type="EMBL" id="JROU02000585">
    <property type="protein sequence ID" value="OEH78890.1"/>
    <property type="molecule type" value="Genomic_DNA"/>
</dbReference>
<evidence type="ECO:0000256" key="3">
    <source>
        <dbReference type="ARBA" id="ARBA00022737"/>
    </source>
</evidence>
<evidence type="ECO:0000313" key="8">
    <source>
        <dbReference type="Proteomes" id="UP000095192"/>
    </source>
</evidence>
<dbReference type="InterPro" id="IPR056168">
    <property type="entry name" value="TPR_IF140/IFT172/WDR19"/>
</dbReference>
<name>A0A1D3D641_9EIME</name>
<feature type="domain" description="IF140/IFT172/WDR19 TPR" evidence="6">
    <location>
        <begin position="276"/>
        <end position="613"/>
    </location>
</feature>
<keyword evidence="8" id="KW-1185">Reference proteome</keyword>
<accession>A0A1D3D641</accession>
<comment type="caution">
    <text evidence="7">The sequence shown here is derived from an EMBL/GenBank/DDBJ whole genome shotgun (WGS) entry which is preliminary data.</text>
</comment>
<evidence type="ECO:0000256" key="4">
    <source>
        <dbReference type="ARBA" id="ARBA00023069"/>
    </source>
</evidence>
<dbReference type="Pfam" id="PF24762">
    <property type="entry name" value="TPR_IF140-IFT172"/>
    <property type="match status" value="1"/>
</dbReference>
<gene>
    <name evidence="7" type="ORF">cyc_07838</name>
</gene>
<evidence type="ECO:0000256" key="5">
    <source>
        <dbReference type="ARBA" id="ARBA00023273"/>
    </source>
</evidence>
<comment type="subcellular location">
    <subcellularLocation>
        <location evidence="1">Cell projection</location>
        <location evidence="1">Cilium</location>
    </subcellularLocation>
</comment>
<dbReference type="Proteomes" id="UP000095192">
    <property type="component" value="Unassembled WGS sequence"/>
</dbReference>
<dbReference type="InParanoid" id="A0A1D3D641"/>
<evidence type="ECO:0000259" key="6">
    <source>
        <dbReference type="Pfam" id="PF24762"/>
    </source>
</evidence>
<keyword evidence="2" id="KW-0853">WD repeat</keyword>
<dbReference type="GO" id="GO:0036064">
    <property type="term" value="C:ciliary basal body"/>
    <property type="evidence" value="ECO:0007669"/>
    <property type="project" value="TreeGrafter"/>
</dbReference>
<dbReference type="Gene3D" id="1.25.40.470">
    <property type="match status" value="1"/>
</dbReference>
<sequence length="887" mass="97068">MELYERYNQTLMKTFQLTEGSEVLKCHGFLYQMQDVALRFLFHAAFGDMRNALTVMRQAIHHEQQLLHQEASQKQEQTTRQSNGFNLPFCLLRAAIAARRETAAAAAAQELHLIAALRPALCQTIPDSVGLLSAIAEGAGWPEEAEAILSSAGHYERLALMLERRGCTERALEVAATKAPLVRRELQQRLGKALVQSGDKQAGLKALLAAAAPYGKNSSYIPTLDLYKQQSPTSRGSSLPFSALCSGDTNISGTRAVEGSAEEPDLMLEDSYVLQLADTQEAARDIVETTRSPKLFSWYAAMLEEKAQVGGLEETAAKKMLEEAITLYERGKNWQQAAKLLLSLGLEDEAVRICVKSKDHSAAAIVAAFYQRQRKDQMAIKLLLDCGCISRAIHLCELTGNTEMEAAAVAAALRGEPHDAHAAAELCIRRGSYDKAVALLQASGRWPEALEVCLRNDLLQSLRGVCSELVQEAGQTPLVPQHSDIAVRAATFLFHHHYSDEGIGLLIACGLLTEAVTLCASSGISIPQTLTDAVTKQVGASRCEGATGTPTDSEQKEFVKLAKQLAALLNQQQQWHNACALLALAGFREEALDSLAATMDPKAIVTFAGQLRNTFDDFGYTQYTLYSSAVIVSVPAAHARQMTVYSKAAQLLASLVTADREPHLCSHEKHQPAVKMPLPPIHSKGPALSFQERYHYAETAMDFFAKANAFQELQQFAHKAAQAILDPISCTSTIQSPTMGSPLPDRVANFAVFVQRREGTQPALKLLRLAVKHLGSLASQGHSQKEQTVSQEETLNLLEDYTRYAEAVEADSVAHSHKLLQDHKRPLRKIGLAGPLARMTELLAKEGQMQQAISLLQEMYQRGFDPESHMNAELLLQLKSRVASTND</sequence>
<dbReference type="VEuPathDB" id="ToxoDB:cyc_07838"/>
<dbReference type="GO" id="GO:0005930">
    <property type="term" value="C:axoneme"/>
    <property type="evidence" value="ECO:0007669"/>
    <property type="project" value="TreeGrafter"/>
</dbReference>
<keyword evidence="3" id="KW-0677">Repeat</keyword>
<reference evidence="7 8" key="1">
    <citation type="journal article" date="2016" name="BMC Genomics">
        <title>Comparative genomics reveals Cyclospora cayetanensis possesses coccidia-like metabolism and invasion components but unique surface antigens.</title>
        <authorList>
            <person name="Liu S."/>
            <person name="Wang L."/>
            <person name="Zheng H."/>
            <person name="Xu Z."/>
            <person name="Roellig D.M."/>
            <person name="Li N."/>
            <person name="Frace M.A."/>
            <person name="Tang K."/>
            <person name="Arrowood M.J."/>
            <person name="Moss D.M."/>
            <person name="Zhang L."/>
            <person name="Feng Y."/>
            <person name="Xiao L."/>
        </authorList>
    </citation>
    <scope>NUCLEOTIDE SEQUENCE [LARGE SCALE GENOMIC DNA]</scope>
    <source>
        <strain evidence="7 8">CHN_HEN01</strain>
    </source>
</reference>
<evidence type="ECO:0000256" key="1">
    <source>
        <dbReference type="ARBA" id="ARBA00004138"/>
    </source>
</evidence>
<dbReference type="PANTHER" id="PTHR15722:SF7">
    <property type="entry name" value="INTRAFLAGELLAR TRANSPORT PROTEIN 140 HOMOLOG"/>
    <property type="match status" value="1"/>
</dbReference>
<keyword evidence="5" id="KW-0966">Cell projection</keyword>
<dbReference type="GO" id="GO:0035721">
    <property type="term" value="P:intraciliary retrograde transport"/>
    <property type="evidence" value="ECO:0007669"/>
    <property type="project" value="TreeGrafter"/>
</dbReference>
<evidence type="ECO:0000313" key="7">
    <source>
        <dbReference type="EMBL" id="OEH78890.1"/>
    </source>
</evidence>